<dbReference type="PANTHER" id="PTHR38418">
    <property type="entry name" value="SUGAR ISOMERASE, KPSF/GUTQ (AFU_ORTHOLOGUE AFUA_6G08860)"/>
    <property type="match status" value="1"/>
</dbReference>
<evidence type="ECO:0000313" key="4">
    <source>
        <dbReference type="Proteomes" id="UP001220324"/>
    </source>
</evidence>
<feature type="compositionally biased region" description="Pro residues" evidence="1">
    <location>
        <begin position="20"/>
        <end position="37"/>
    </location>
</feature>
<name>A0AAD6CLP7_9EURO</name>
<accession>A0AAD6CLP7</accession>
<sequence>MLYDSNPISSPSMAPHHAMPTPPWPLTPPDGSGPPPTVAKDVSSIVTAIHVMSTERAALEHLERLYQTDARAQQELARAVDQIARSVRDGGKLVICGVGKSGKIGRKIEATMNSLGIYSAFLHPTEALHGDLGLVRPHDTMLLISFSGRSPELLSMLPHIPASVPIIALTSHTDPLACPLLSLHGPLGSGILLPAPIHEGEEASLGVSAPTSSTTVALCLGDALAIATARKLHTAPGKGPADVFRSHHPGGAIGAATAAAAMAETPWTTPSSAVSTTTFDSPSSSISLQWEDLNSSASIPPFTLQPPPEHRLIPSNILVSLNQIPTVASATAKGPGDIRLLDILLAAIQHPNAKSWVFLSPTEIAPPRMIRSLLSRQTDVDLCVSEAVAKDPEQPLTVARADWCLVPESTPLAELRRLVSTSRGGSTPIAVIAVMKDITSPSSCVGVVEAEDLWGE</sequence>
<dbReference type="InterPro" id="IPR001347">
    <property type="entry name" value="SIS_dom"/>
</dbReference>
<dbReference type="Pfam" id="PF01380">
    <property type="entry name" value="SIS"/>
    <property type="match status" value="1"/>
</dbReference>
<dbReference type="GO" id="GO:0097367">
    <property type="term" value="F:carbohydrate derivative binding"/>
    <property type="evidence" value="ECO:0007669"/>
    <property type="project" value="InterPro"/>
</dbReference>
<evidence type="ECO:0000259" key="2">
    <source>
        <dbReference type="PROSITE" id="PS51464"/>
    </source>
</evidence>
<dbReference type="Gene3D" id="3.40.50.10490">
    <property type="entry name" value="Glucose-6-phosphate isomerase like protein, domain 1"/>
    <property type="match status" value="1"/>
</dbReference>
<comment type="caution">
    <text evidence="3">The sequence shown here is derived from an EMBL/GenBank/DDBJ whole genome shotgun (WGS) entry which is preliminary data.</text>
</comment>
<proteinExistence type="predicted"/>
<feature type="compositionally biased region" description="Polar residues" evidence="1">
    <location>
        <begin position="1"/>
        <end position="12"/>
    </location>
</feature>
<dbReference type="InterPro" id="IPR046348">
    <property type="entry name" value="SIS_dom_sf"/>
</dbReference>
<evidence type="ECO:0000313" key="3">
    <source>
        <dbReference type="EMBL" id="KAJ5525413.1"/>
    </source>
</evidence>
<protein>
    <submittedName>
        <fullName evidence="3">Sugar isomerase (SIS)</fullName>
    </submittedName>
</protein>
<dbReference type="GO" id="GO:0016853">
    <property type="term" value="F:isomerase activity"/>
    <property type="evidence" value="ECO:0007669"/>
    <property type="project" value="UniProtKB-KW"/>
</dbReference>
<dbReference type="AlphaFoldDB" id="A0AAD6CLP7"/>
<dbReference type="InterPro" id="IPR035474">
    <property type="entry name" value="SIS_Kpsf"/>
</dbReference>
<organism evidence="3 4">
    <name type="scientific">Penicillium frequentans</name>
    <dbReference type="NCBI Taxonomy" id="3151616"/>
    <lineage>
        <taxon>Eukaryota</taxon>
        <taxon>Fungi</taxon>
        <taxon>Dikarya</taxon>
        <taxon>Ascomycota</taxon>
        <taxon>Pezizomycotina</taxon>
        <taxon>Eurotiomycetes</taxon>
        <taxon>Eurotiomycetidae</taxon>
        <taxon>Eurotiales</taxon>
        <taxon>Aspergillaceae</taxon>
        <taxon>Penicillium</taxon>
    </lineage>
</organism>
<reference evidence="3 4" key="1">
    <citation type="journal article" date="2023" name="IMA Fungus">
        <title>Comparative genomic study of the Penicillium genus elucidates a diverse pangenome and 15 lateral gene transfer events.</title>
        <authorList>
            <person name="Petersen C."/>
            <person name="Sorensen T."/>
            <person name="Nielsen M.R."/>
            <person name="Sondergaard T.E."/>
            <person name="Sorensen J.L."/>
            <person name="Fitzpatrick D.A."/>
            <person name="Frisvad J.C."/>
            <person name="Nielsen K.L."/>
        </authorList>
    </citation>
    <scope>NUCLEOTIDE SEQUENCE [LARGE SCALE GENOMIC DNA]</scope>
    <source>
        <strain evidence="3 4">IBT 35679</strain>
    </source>
</reference>
<dbReference type="PROSITE" id="PS51464">
    <property type="entry name" value="SIS"/>
    <property type="match status" value="1"/>
</dbReference>
<dbReference type="Proteomes" id="UP001220324">
    <property type="component" value="Unassembled WGS sequence"/>
</dbReference>
<dbReference type="CDD" id="cd05014">
    <property type="entry name" value="SIS_Kpsf"/>
    <property type="match status" value="1"/>
</dbReference>
<evidence type="ECO:0000256" key="1">
    <source>
        <dbReference type="SAM" id="MobiDB-lite"/>
    </source>
</evidence>
<gene>
    <name evidence="3" type="ORF">N7494_012063</name>
</gene>
<feature type="region of interest" description="Disordered" evidence="1">
    <location>
        <begin position="1"/>
        <end position="40"/>
    </location>
</feature>
<feature type="domain" description="SIS" evidence="2">
    <location>
        <begin position="83"/>
        <end position="234"/>
    </location>
</feature>
<dbReference type="EMBL" id="JAQIZZ010000008">
    <property type="protein sequence ID" value="KAJ5525413.1"/>
    <property type="molecule type" value="Genomic_DNA"/>
</dbReference>
<keyword evidence="4" id="KW-1185">Reference proteome</keyword>
<dbReference type="PANTHER" id="PTHR38418:SF2">
    <property type="entry name" value="SUGAR ISOMERASE, KPSF_GUTQ (AFU_ORTHOLOGUE AFUA_6G08860)"/>
    <property type="match status" value="1"/>
</dbReference>
<dbReference type="SUPFAM" id="SSF53697">
    <property type="entry name" value="SIS domain"/>
    <property type="match status" value="1"/>
</dbReference>
<dbReference type="GO" id="GO:1901135">
    <property type="term" value="P:carbohydrate derivative metabolic process"/>
    <property type="evidence" value="ECO:0007669"/>
    <property type="project" value="InterPro"/>
</dbReference>
<keyword evidence="3" id="KW-0413">Isomerase</keyword>